<name>A0A0A1UKV7_9AGAM</name>
<comment type="caution">
    <text evidence="2">The sequence shown here is derived from an EMBL/GenBank/DDBJ whole genome shotgun (WGS) entry which is preliminary data.</text>
</comment>
<organism evidence="2 3">
    <name type="scientific">Rhizoctonia solani AG-3 Rhs1AP</name>
    <dbReference type="NCBI Taxonomy" id="1086054"/>
    <lineage>
        <taxon>Eukaryota</taxon>
        <taxon>Fungi</taxon>
        <taxon>Dikarya</taxon>
        <taxon>Basidiomycota</taxon>
        <taxon>Agaricomycotina</taxon>
        <taxon>Agaricomycetes</taxon>
        <taxon>Cantharellales</taxon>
        <taxon>Ceratobasidiaceae</taxon>
        <taxon>Rhizoctonia</taxon>
    </lineage>
</organism>
<accession>A0A0A1UKV7</accession>
<feature type="non-terminal residue" evidence="2">
    <location>
        <position position="269"/>
    </location>
</feature>
<dbReference type="AlphaFoldDB" id="A0A0A1UKV7"/>
<feature type="region of interest" description="Disordered" evidence="1">
    <location>
        <begin position="248"/>
        <end position="269"/>
    </location>
</feature>
<proteinExistence type="predicted"/>
<dbReference type="OrthoDB" id="3300088at2759"/>
<protein>
    <submittedName>
        <fullName evidence="2">Uncharacterized protein</fullName>
    </submittedName>
</protein>
<reference evidence="3" key="1">
    <citation type="journal article" date="2014" name="Genome Announc.">
        <title>Draft genome sequence of the plant-pathogenic soil fungus Rhizoctonia solani anastomosis group 3 strain Rhs1AP.</title>
        <authorList>
            <person name="Cubeta M.A."/>
            <person name="Thomas E."/>
            <person name="Dean R.A."/>
            <person name="Jabaji S."/>
            <person name="Neate S.M."/>
            <person name="Tavantzis S."/>
            <person name="Toda T."/>
            <person name="Vilgalys R."/>
            <person name="Bharathan N."/>
            <person name="Fedorova-Abrams N."/>
            <person name="Pakala S.B."/>
            <person name="Pakala S.M."/>
            <person name="Zafar N."/>
            <person name="Joardar V."/>
            <person name="Losada L."/>
            <person name="Nierman W.C."/>
        </authorList>
    </citation>
    <scope>NUCLEOTIDE SEQUENCE [LARGE SCALE GENOMIC DNA]</scope>
    <source>
        <strain evidence="3">AG-3</strain>
    </source>
</reference>
<evidence type="ECO:0000313" key="3">
    <source>
        <dbReference type="Proteomes" id="UP000030108"/>
    </source>
</evidence>
<evidence type="ECO:0000256" key="1">
    <source>
        <dbReference type="SAM" id="MobiDB-lite"/>
    </source>
</evidence>
<feature type="compositionally biased region" description="Polar residues" evidence="1">
    <location>
        <begin position="260"/>
        <end position="269"/>
    </location>
</feature>
<dbReference type="EMBL" id="JATN01000321">
    <property type="protein sequence ID" value="EUC58878.1"/>
    <property type="molecule type" value="Genomic_DNA"/>
</dbReference>
<sequence>MITKIVPEGYPLSMSSVGEKETRCFAHHLQELTNALTDHPDLDALPSPLLTCLRVLLAMARGLTYLQPSPDSYVLTLKILSWDNEKGEVASPRLIDLLSTSGVFTRLINWLESEDFGRQTFAIGQTWLLLNMSIQAPDRKSDAMNKLETMLLEYPGLNNELGEQEAVAEDLECRLLALLNGDDIYRVVELDHDAGIYLYRILELMLQQRCTPLPQLVDFKLQEVHKTLRGIHSFVDLEVEAADRFRSDNVAHDDQESMNDDPSTTSPDA</sequence>
<evidence type="ECO:0000313" key="2">
    <source>
        <dbReference type="EMBL" id="EUC58878.1"/>
    </source>
</evidence>
<dbReference type="Proteomes" id="UP000030108">
    <property type="component" value="Unassembled WGS sequence"/>
</dbReference>
<gene>
    <name evidence="2" type="ORF">RSOL_283460</name>
</gene>